<dbReference type="SUPFAM" id="SSF54211">
    <property type="entry name" value="Ribosomal protein S5 domain 2-like"/>
    <property type="match status" value="1"/>
</dbReference>
<dbReference type="KEGG" id="deo:CAY53_07100"/>
<dbReference type="SUPFAM" id="SSF118116">
    <property type="entry name" value="DNA mismatch repair protein MutL"/>
    <property type="match status" value="1"/>
</dbReference>
<keyword evidence="3 5" id="KW-0227">DNA damage</keyword>
<dbReference type="SMART" id="SM01340">
    <property type="entry name" value="DNA_mis_repair"/>
    <property type="match status" value="1"/>
</dbReference>
<dbReference type="CDD" id="cd00782">
    <property type="entry name" value="MutL_Trans"/>
    <property type="match status" value="1"/>
</dbReference>
<name>A0A2L1GNJ7_9BACT</name>
<feature type="domain" description="MutL C-terminal dimerisation" evidence="7">
    <location>
        <begin position="464"/>
        <end position="616"/>
    </location>
</feature>
<dbReference type="GO" id="GO:0140664">
    <property type="term" value="F:ATP-dependent DNA damage sensor activity"/>
    <property type="evidence" value="ECO:0007669"/>
    <property type="project" value="InterPro"/>
</dbReference>
<dbReference type="EMBL" id="CP021255">
    <property type="protein sequence ID" value="AVD71265.1"/>
    <property type="molecule type" value="Genomic_DNA"/>
</dbReference>
<evidence type="ECO:0000313" key="9">
    <source>
        <dbReference type="EMBL" id="AVD71265.1"/>
    </source>
</evidence>
<dbReference type="InterPro" id="IPR037198">
    <property type="entry name" value="MutL_C_sf"/>
</dbReference>
<evidence type="ECO:0000259" key="7">
    <source>
        <dbReference type="SMART" id="SM00853"/>
    </source>
</evidence>
<dbReference type="PANTHER" id="PTHR10073">
    <property type="entry name" value="DNA MISMATCH REPAIR PROTEIN MLH, PMS, MUTL"/>
    <property type="match status" value="1"/>
</dbReference>
<evidence type="ECO:0000259" key="8">
    <source>
        <dbReference type="SMART" id="SM01340"/>
    </source>
</evidence>
<keyword evidence="4 5" id="KW-0234">DNA repair</keyword>
<gene>
    <name evidence="5" type="primary">mutL</name>
    <name evidence="9" type="ORF">CAY53_07100</name>
</gene>
<dbReference type="InterPro" id="IPR013507">
    <property type="entry name" value="DNA_mismatch_S5_2-like"/>
</dbReference>
<dbReference type="PANTHER" id="PTHR10073:SF12">
    <property type="entry name" value="DNA MISMATCH REPAIR PROTEIN MLH1"/>
    <property type="match status" value="1"/>
</dbReference>
<evidence type="ECO:0000256" key="5">
    <source>
        <dbReference type="HAMAP-Rule" id="MF_00149"/>
    </source>
</evidence>
<dbReference type="InterPro" id="IPR014721">
    <property type="entry name" value="Ribsml_uS5_D2-typ_fold_subgr"/>
</dbReference>
<accession>A0A2L1GNJ7</accession>
<dbReference type="SMART" id="SM00853">
    <property type="entry name" value="MutL_C"/>
    <property type="match status" value="1"/>
</dbReference>
<dbReference type="InterPro" id="IPR042120">
    <property type="entry name" value="MutL_C_dimsub"/>
</dbReference>
<comment type="similarity">
    <text evidence="1 5">Belongs to the DNA mismatch repair MutL/HexB family.</text>
</comment>
<keyword evidence="10" id="KW-1185">Reference proteome</keyword>
<dbReference type="Pfam" id="PF13589">
    <property type="entry name" value="HATPase_c_3"/>
    <property type="match status" value="1"/>
</dbReference>
<dbReference type="GO" id="GO:0005524">
    <property type="term" value="F:ATP binding"/>
    <property type="evidence" value="ECO:0007669"/>
    <property type="project" value="InterPro"/>
</dbReference>
<comment type="function">
    <text evidence="5">This protein is involved in the repair of mismatches in DNA. It is required for dam-dependent methyl-directed DNA mismatch repair. May act as a 'molecular matchmaker', a protein that promotes the formation of a stable complex between two or more DNA-binding proteins in an ATP-dependent manner without itself being part of a final effector complex.</text>
</comment>
<dbReference type="InterPro" id="IPR036890">
    <property type="entry name" value="HATPase_C_sf"/>
</dbReference>
<dbReference type="HAMAP" id="MF_00149">
    <property type="entry name" value="DNA_mis_repair"/>
    <property type="match status" value="1"/>
</dbReference>
<dbReference type="Pfam" id="PF01119">
    <property type="entry name" value="DNA_mis_repair"/>
    <property type="match status" value="1"/>
</dbReference>
<sequence length="660" mass="70907">MILAAVGAYRTGLHVALSLPCFAAAGTLKPIFGGTVLSRIRLLSEQVSNQIAAGEVVDRPAAVVKELVENSLDAQASRILVEIEGGGVGLVRVSDDGAGMDRDDALLCLERHATSKLHEAAELPGIRSLGFRGEAIPSIASVAWLLVLTRPQGEPLGTRVEVRHGVLRDRGPAGCGCGTVMEVRQLFANMPARKKFLKSQRTEIFHMEEAVKNLALAHPAVAFVLQVEGRRVLDYPPGESLEERLRRVFRYQDELIVLEDVADQGETGAGVSGFLLLPEKTSLSSAKLRLVVNGRAVQDNMLRFAVRDALQGYLMRGFQPAGLLRIEVPPGEVDVNVHPAKREIRFRNAEAVRRQVAASVLAALKRHERAFRESVFRPESPGSGGQKAGGPQTCGLEAAGRAPQAKTLPWHTGEPLAPVPGSLPPGLDPPPRFAADCGAAQAPVQGEAARLAPDSGSSFAGLRLIGQFFALYLLCERAGQLVIIDQHAAHERILYGRMVQHYLAGQAPGQALLFPETVELPPALQEVMIARQESVKALGFAVQAFGDNTWVIERVPALTSALAAALVLQEVLTGLRLAPSALQSPTQDGEGLLPPVMAQIFANLACKAAIKGGRSLAPQEMLDLLAQMEQSAVFSHCPHGRPVIKIFSAAEVEQWFHRRE</sequence>
<evidence type="ECO:0000256" key="1">
    <source>
        <dbReference type="ARBA" id="ARBA00006082"/>
    </source>
</evidence>
<feature type="region of interest" description="Disordered" evidence="6">
    <location>
        <begin position="373"/>
        <end position="431"/>
    </location>
</feature>
<dbReference type="Gene3D" id="3.30.565.10">
    <property type="entry name" value="Histidine kinase-like ATPase, C-terminal domain"/>
    <property type="match status" value="1"/>
</dbReference>
<feature type="domain" description="DNA mismatch repair protein S5" evidence="8">
    <location>
        <begin position="245"/>
        <end position="365"/>
    </location>
</feature>
<organism evidence="9 10">
    <name type="scientific">Desulfobulbus oralis</name>
    <dbReference type="NCBI Taxonomy" id="1986146"/>
    <lineage>
        <taxon>Bacteria</taxon>
        <taxon>Pseudomonadati</taxon>
        <taxon>Thermodesulfobacteriota</taxon>
        <taxon>Desulfobulbia</taxon>
        <taxon>Desulfobulbales</taxon>
        <taxon>Desulfobulbaceae</taxon>
        <taxon>Desulfobulbus</taxon>
    </lineage>
</organism>
<dbReference type="GO" id="GO:0030983">
    <property type="term" value="F:mismatched DNA binding"/>
    <property type="evidence" value="ECO:0007669"/>
    <property type="project" value="InterPro"/>
</dbReference>
<dbReference type="InterPro" id="IPR002099">
    <property type="entry name" value="MutL/Mlh/PMS"/>
</dbReference>
<evidence type="ECO:0000256" key="3">
    <source>
        <dbReference type="ARBA" id="ARBA00022763"/>
    </source>
</evidence>
<dbReference type="FunFam" id="3.30.565.10:FF:000003">
    <property type="entry name" value="DNA mismatch repair endonuclease MutL"/>
    <property type="match status" value="1"/>
</dbReference>
<proteinExistence type="inferred from homology"/>
<evidence type="ECO:0000256" key="4">
    <source>
        <dbReference type="ARBA" id="ARBA00023204"/>
    </source>
</evidence>
<protein>
    <recommendedName>
        <fullName evidence="2 5">DNA mismatch repair protein MutL</fullName>
    </recommendedName>
</protein>
<dbReference type="Gene3D" id="3.30.230.10">
    <property type="match status" value="1"/>
</dbReference>
<dbReference type="InterPro" id="IPR020568">
    <property type="entry name" value="Ribosomal_Su5_D2-typ_SF"/>
</dbReference>
<dbReference type="InterPro" id="IPR014790">
    <property type="entry name" value="MutL_C"/>
</dbReference>
<dbReference type="InterPro" id="IPR042121">
    <property type="entry name" value="MutL_C_regsub"/>
</dbReference>
<dbReference type="CDD" id="cd16926">
    <property type="entry name" value="HATPase_MutL-MLH-PMS-like"/>
    <property type="match status" value="1"/>
</dbReference>
<dbReference type="Gene3D" id="3.30.1540.20">
    <property type="entry name" value="MutL, C-terminal domain, dimerisation subdomain"/>
    <property type="match status" value="1"/>
</dbReference>
<dbReference type="InterPro" id="IPR020667">
    <property type="entry name" value="DNA_mismatch_repair_MutL"/>
</dbReference>
<dbReference type="OrthoDB" id="9763467at2"/>
<evidence type="ECO:0000256" key="2">
    <source>
        <dbReference type="ARBA" id="ARBA00021975"/>
    </source>
</evidence>
<evidence type="ECO:0000313" key="10">
    <source>
        <dbReference type="Proteomes" id="UP000239867"/>
    </source>
</evidence>
<dbReference type="Pfam" id="PF08676">
    <property type="entry name" value="MutL_C"/>
    <property type="match status" value="1"/>
</dbReference>
<dbReference type="GO" id="GO:0006298">
    <property type="term" value="P:mismatch repair"/>
    <property type="evidence" value="ECO:0007669"/>
    <property type="project" value="UniProtKB-UniRule"/>
</dbReference>
<dbReference type="NCBIfam" id="TIGR00585">
    <property type="entry name" value="mutl"/>
    <property type="match status" value="1"/>
</dbReference>
<dbReference type="Gene3D" id="3.30.1370.100">
    <property type="entry name" value="MutL, C-terminal domain, regulatory subdomain"/>
    <property type="match status" value="1"/>
</dbReference>
<dbReference type="AlphaFoldDB" id="A0A2L1GNJ7"/>
<dbReference type="Proteomes" id="UP000239867">
    <property type="component" value="Chromosome"/>
</dbReference>
<dbReference type="GO" id="GO:0032300">
    <property type="term" value="C:mismatch repair complex"/>
    <property type="evidence" value="ECO:0007669"/>
    <property type="project" value="InterPro"/>
</dbReference>
<feature type="compositionally biased region" description="Pro residues" evidence="6">
    <location>
        <begin position="417"/>
        <end position="431"/>
    </location>
</feature>
<dbReference type="SUPFAM" id="SSF55874">
    <property type="entry name" value="ATPase domain of HSP90 chaperone/DNA topoisomerase II/histidine kinase"/>
    <property type="match status" value="1"/>
</dbReference>
<reference evidence="9 10" key="1">
    <citation type="journal article" date="2018" name="MBio">
        <title>Insights into the evolution of host association through the isolation and characterization of a novel human periodontal pathobiont, Desulfobulbus oralis.</title>
        <authorList>
            <person name="Cross K.L."/>
            <person name="Chirania P."/>
            <person name="Xiong W."/>
            <person name="Beall C.J."/>
            <person name="Elkins J.G."/>
            <person name="Giannone R.J."/>
            <person name="Griffen A.L."/>
            <person name="Guss A.M."/>
            <person name="Hettich R.L."/>
            <person name="Joshi S.S."/>
            <person name="Mokrzan E.M."/>
            <person name="Martin R.K."/>
            <person name="Zhulin I.B."/>
            <person name="Leys E.J."/>
            <person name="Podar M."/>
        </authorList>
    </citation>
    <scope>NUCLEOTIDE SEQUENCE [LARGE SCALE GENOMIC DNA]</scope>
    <source>
        <strain evidence="9 10">ORNL</strain>
    </source>
</reference>
<dbReference type="GO" id="GO:0016887">
    <property type="term" value="F:ATP hydrolysis activity"/>
    <property type="evidence" value="ECO:0007669"/>
    <property type="project" value="InterPro"/>
</dbReference>
<dbReference type="InterPro" id="IPR038973">
    <property type="entry name" value="MutL/Mlh/Pms-like"/>
</dbReference>
<evidence type="ECO:0000256" key="6">
    <source>
        <dbReference type="SAM" id="MobiDB-lite"/>
    </source>
</evidence>